<reference evidence="3" key="1">
    <citation type="journal article" date="2011" name="Science">
        <title>The plant cell wall-decomposing machinery underlies the functional diversity of forest fungi.</title>
        <authorList>
            <person name="Eastwood D.C."/>
            <person name="Floudas D."/>
            <person name="Binder M."/>
            <person name="Majcherczyk A."/>
            <person name="Schneider P."/>
            <person name="Aerts A."/>
            <person name="Asiegbu F.O."/>
            <person name="Baker S.E."/>
            <person name="Barry K."/>
            <person name="Bendiksby M."/>
            <person name="Blumentritt M."/>
            <person name="Coutinho P.M."/>
            <person name="Cullen D."/>
            <person name="de Vries R.P."/>
            <person name="Gathman A."/>
            <person name="Goodell B."/>
            <person name="Henrissat B."/>
            <person name="Ihrmark K."/>
            <person name="Kauserud H."/>
            <person name="Kohler A."/>
            <person name="LaButti K."/>
            <person name="Lapidus A."/>
            <person name="Lavin J.L."/>
            <person name="Lee Y.-H."/>
            <person name="Lindquist E."/>
            <person name="Lilly W."/>
            <person name="Lucas S."/>
            <person name="Morin E."/>
            <person name="Murat C."/>
            <person name="Oguiza J.A."/>
            <person name="Park J."/>
            <person name="Pisabarro A.G."/>
            <person name="Riley R."/>
            <person name="Rosling A."/>
            <person name="Salamov A."/>
            <person name="Schmidt O."/>
            <person name="Schmutz J."/>
            <person name="Skrede I."/>
            <person name="Stenlid J."/>
            <person name="Wiebenga A."/>
            <person name="Xie X."/>
            <person name="Kuees U."/>
            <person name="Hibbett D.S."/>
            <person name="Hoffmeister D."/>
            <person name="Hoegberg N."/>
            <person name="Martin F."/>
            <person name="Grigoriev I.V."/>
            <person name="Watkinson S.C."/>
        </authorList>
    </citation>
    <scope>NUCLEOTIDE SEQUENCE [LARGE SCALE GENOMIC DNA]</scope>
    <source>
        <strain evidence="3">strain S7.3</strain>
    </source>
</reference>
<organism evidence="3">
    <name type="scientific">Serpula lacrymans var. lacrymans (strain S7.3)</name>
    <name type="common">Dry rot fungus</name>
    <dbReference type="NCBI Taxonomy" id="936435"/>
    <lineage>
        <taxon>Eukaryota</taxon>
        <taxon>Fungi</taxon>
        <taxon>Dikarya</taxon>
        <taxon>Basidiomycota</taxon>
        <taxon>Agaricomycotina</taxon>
        <taxon>Agaricomycetes</taxon>
        <taxon>Agaricomycetidae</taxon>
        <taxon>Boletales</taxon>
        <taxon>Coniophorineae</taxon>
        <taxon>Serpulaceae</taxon>
        <taxon>Serpula</taxon>
    </lineage>
</organism>
<feature type="compositionally biased region" description="Polar residues" evidence="1">
    <location>
        <begin position="1"/>
        <end position="35"/>
    </location>
</feature>
<dbReference type="InParanoid" id="F8PG00"/>
<accession>F8PG00</accession>
<sequence length="236" mass="26845">MLTVRSNSVLCDNTKWQKQSNRSQTAGTSTKSNLEGNEPQKLENDPQLGLEEPGQEDHNMDPQRNTENSDTLQAPIMARRDANETNRAVHPLSDKPTGEENPHRAKHIKREIALLRRAREARSWDPIYKTSSADDDSDRLYDCHPSGRQCAQQYREPNEILEASRDTIMAPRNEDEGSDEYRLVSTESVTVLQWALLSMVKSIHFFIRFPHHSLLERSVRMNRGGQVSDGGIAVLK</sequence>
<gene>
    <name evidence="2" type="ORF">SERLA73DRAFT_149497</name>
</gene>
<evidence type="ECO:0000313" key="2">
    <source>
        <dbReference type="EMBL" id="EGO05335.1"/>
    </source>
</evidence>
<dbReference type="EMBL" id="GL945474">
    <property type="protein sequence ID" value="EGO05335.1"/>
    <property type="molecule type" value="Genomic_DNA"/>
</dbReference>
<dbReference type="Proteomes" id="UP000008063">
    <property type="component" value="Unassembled WGS sequence"/>
</dbReference>
<feature type="compositionally biased region" description="Polar residues" evidence="1">
    <location>
        <begin position="62"/>
        <end position="72"/>
    </location>
</feature>
<evidence type="ECO:0000313" key="3">
    <source>
        <dbReference type="Proteomes" id="UP000008063"/>
    </source>
</evidence>
<dbReference type="AlphaFoldDB" id="F8PG00"/>
<name>F8PG00_SERL3</name>
<feature type="compositionally biased region" description="Basic and acidic residues" evidence="1">
    <location>
        <begin position="92"/>
        <end position="103"/>
    </location>
</feature>
<dbReference type="HOGENOM" id="CLU_1176017_0_0_1"/>
<proteinExistence type="predicted"/>
<protein>
    <submittedName>
        <fullName evidence="2">Uncharacterized protein</fullName>
    </submittedName>
</protein>
<feature type="region of interest" description="Disordered" evidence="1">
    <location>
        <begin position="1"/>
        <end position="106"/>
    </location>
</feature>
<keyword evidence="3" id="KW-1185">Reference proteome</keyword>
<evidence type="ECO:0000256" key="1">
    <source>
        <dbReference type="SAM" id="MobiDB-lite"/>
    </source>
</evidence>